<organism evidence="12 13">
    <name type="scientific">Candidatus Limivivens merdigallinarum</name>
    <dbReference type="NCBI Taxonomy" id="2840859"/>
    <lineage>
        <taxon>Bacteria</taxon>
        <taxon>Bacillati</taxon>
        <taxon>Bacillota</taxon>
        <taxon>Clostridia</taxon>
        <taxon>Lachnospirales</taxon>
        <taxon>Lachnospiraceae</taxon>
        <taxon>Lachnospiraceae incertae sedis</taxon>
        <taxon>Candidatus Limivivens</taxon>
    </lineage>
</organism>
<dbReference type="Pfam" id="PF20463">
    <property type="entry name" value="PDH_C"/>
    <property type="match status" value="1"/>
</dbReference>
<dbReference type="PANTHER" id="PTHR21363:SF0">
    <property type="entry name" value="PREPHENATE DEHYDROGENASE [NADP(+)]"/>
    <property type="match status" value="1"/>
</dbReference>
<evidence type="ECO:0000313" key="12">
    <source>
        <dbReference type="EMBL" id="HIQ97030.1"/>
    </source>
</evidence>
<evidence type="ECO:0000256" key="4">
    <source>
        <dbReference type="ARBA" id="ARBA00016891"/>
    </source>
</evidence>
<evidence type="ECO:0000259" key="11">
    <source>
        <dbReference type="PROSITE" id="PS51176"/>
    </source>
</evidence>
<dbReference type="GO" id="GO:0004665">
    <property type="term" value="F:prephenate dehydrogenase (NADP+) activity"/>
    <property type="evidence" value="ECO:0007669"/>
    <property type="project" value="InterPro"/>
</dbReference>
<gene>
    <name evidence="12" type="ORF">IAB26_10760</name>
</gene>
<comment type="similarity">
    <text evidence="2">Belongs to the prephenate/arogenate dehydrogenase family.</text>
</comment>
<dbReference type="Proteomes" id="UP000886886">
    <property type="component" value="Unassembled WGS sequence"/>
</dbReference>
<feature type="domain" description="Prephenate/arogenate dehydrogenase" evidence="11">
    <location>
        <begin position="4"/>
        <end position="291"/>
    </location>
</feature>
<dbReference type="EC" id="1.3.1.12" evidence="3"/>
<evidence type="ECO:0000313" key="13">
    <source>
        <dbReference type="Proteomes" id="UP000886886"/>
    </source>
</evidence>
<proteinExistence type="inferred from homology"/>
<comment type="catalytic activity">
    <reaction evidence="10">
        <text>prephenate + NAD(+) = 3-(4-hydroxyphenyl)pyruvate + CO2 + NADH</text>
        <dbReference type="Rhea" id="RHEA:13869"/>
        <dbReference type="ChEBI" id="CHEBI:16526"/>
        <dbReference type="ChEBI" id="CHEBI:29934"/>
        <dbReference type="ChEBI" id="CHEBI:36242"/>
        <dbReference type="ChEBI" id="CHEBI:57540"/>
        <dbReference type="ChEBI" id="CHEBI:57945"/>
        <dbReference type="EC" id="1.3.1.12"/>
    </reaction>
</comment>
<keyword evidence="7" id="KW-0560">Oxidoreductase</keyword>
<dbReference type="FunFam" id="1.10.3660.10:FF:000003">
    <property type="entry name" value="Prephenate dehydrogenase"/>
    <property type="match status" value="1"/>
</dbReference>
<dbReference type="InterPro" id="IPR045865">
    <property type="entry name" value="ACT-like_dom_sf"/>
</dbReference>
<evidence type="ECO:0000256" key="6">
    <source>
        <dbReference type="ARBA" id="ARBA00022605"/>
    </source>
</evidence>
<dbReference type="InterPro" id="IPR008927">
    <property type="entry name" value="6-PGluconate_DH-like_C_sf"/>
</dbReference>
<dbReference type="PROSITE" id="PS51176">
    <property type="entry name" value="PDH_ADH"/>
    <property type="match status" value="1"/>
</dbReference>
<comment type="caution">
    <text evidence="12">The sequence shown here is derived from an EMBL/GenBank/DDBJ whole genome shotgun (WGS) entry which is preliminary data.</text>
</comment>
<evidence type="ECO:0000256" key="3">
    <source>
        <dbReference type="ARBA" id="ARBA00012068"/>
    </source>
</evidence>
<dbReference type="Gene3D" id="1.10.3660.10">
    <property type="entry name" value="6-phosphogluconate dehydrogenase C-terminal like domain"/>
    <property type="match status" value="1"/>
</dbReference>
<protein>
    <recommendedName>
        <fullName evidence="4">Prephenate dehydrogenase</fullName>
        <ecNumber evidence="3">1.3.1.12</ecNumber>
    </recommendedName>
</protein>
<accession>A0A9D0ZX56</accession>
<dbReference type="GO" id="GO:0006571">
    <property type="term" value="P:tyrosine biosynthetic process"/>
    <property type="evidence" value="ECO:0007669"/>
    <property type="project" value="UniProtKB-KW"/>
</dbReference>
<keyword evidence="5" id="KW-0827">Tyrosine biosynthesis</keyword>
<keyword evidence="8" id="KW-0520">NAD</keyword>
<reference evidence="12" key="2">
    <citation type="journal article" date="2021" name="PeerJ">
        <title>Extensive microbial diversity within the chicken gut microbiome revealed by metagenomics and culture.</title>
        <authorList>
            <person name="Gilroy R."/>
            <person name="Ravi A."/>
            <person name="Getino M."/>
            <person name="Pursley I."/>
            <person name="Horton D.L."/>
            <person name="Alikhan N.F."/>
            <person name="Baker D."/>
            <person name="Gharbi K."/>
            <person name="Hall N."/>
            <person name="Watson M."/>
            <person name="Adriaenssens E.M."/>
            <person name="Foster-Nyarko E."/>
            <person name="Jarju S."/>
            <person name="Secka A."/>
            <person name="Antonio M."/>
            <person name="Oren A."/>
            <person name="Chaudhuri R.R."/>
            <person name="La Ragione R."/>
            <person name="Hildebrand F."/>
            <person name="Pallen M.J."/>
        </authorList>
    </citation>
    <scope>NUCLEOTIDE SEQUENCE</scope>
    <source>
        <strain evidence="12">ChiSjej3B21-11622</strain>
    </source>
</reference>
<dbReference type="Gene3D" id="3.40.50.720">
    <property type="entry name" value="NAD(P)-binding Rossmann-like Domain"/>
    <property type="match status" value="1"/>
</dbReference>
<dbReference type="InterPro" id="IPR036291">
    <property type="entry name" value="NAD(P)-bd_dom_sf"/>
</dbReference>
<evidence type="ECO:0000256" key="10">
    <source>
        <dbReference type="ARBA" id="ARBA00049260"/>
    </source>
</evidence>
<dbReference type="SUPFAM" id="SSF48179">
    <property type="entry name" value="6-phosphogluconate dehydrogenase C-terminal domain-like"/>
    <property type="match status" value="1"/>
</dbReference>
<dbReference type="EMBL" id="DVFT01000158">
    <property type="protein sequence ID" value="HIQ97030.1"/>
    <property type="molecule type" value="Genomic_DNA"/>
</dbReference>
<keyword evidence="6" id="KW-0028">Amino-acid biosynthesis</keyword>
<evidence type="ECO:0000256" key="8">
    <source>
        <dbReference type="ARBA" id="ARBA00023027"/>
    </source>
</evidence>
<dbReference type="InterPro" id="IPR046826">
    <property type="entry name" value="PDH_N"/>
</dbReference>
<evidence type="ECO:0000256" key="5">
    <source>
        <dbReference type="ARBA" id="ARBA00022498"/>
    </source>
</evidence>
<evidence type="ECO:0000256" key="2">
    <source>
        <dbReference type="ARBA" id="ARBA00007964"/>
    </source>
</evidence>
<evidence type="ECO:0000256" key="9">
    <source>
        <dbReference type="ARBA" id="ARBA00023141"/>
    </source>
</evidence>
<comment type="pathway">
    <text evidence="1">Amino-acid biosynthesis; L-tyrosine biosynthesis; (4-hydroxyphenyl)pyruvate from prephenate (NAD(+) route): step 1/1.</text>
</comment>
<keyword evidence="9" id="KW-0057">Aromatic amino acid biosynthesis</keyword>
<evidence type="ECO:0000256" key="1">
    <source>
        <dbReference type="ARBA" id="ARBA00005067"/>
    </source>
</evidence>
<dbReference type="InterPro" id="IPR003099">
    <property type="entry name" value="Prephen_DH"/>
</dbReference>
<dbReference type="PANTHER" id="PTHR21363">
    <property type="entry name" value="PREPHENATE DEHYDROGENASE"/>
    <property type="match status" value="1"/>
</dbReference>
<dbReference type="Pfam" id="PF02153">
    <property type="entry name" value="PDH_N"/>
    <property type="match status" value="1"/>
</dbReference>
<dbReference type="SUPFAM" id="SSF55021">
    <property type="entry name" value="ACT-like"/>
    <property type="match status" value="1"/>
</dbReference>
<name>A0A9D0ZX56_9FIRM</name>
<dbReference type="AlphaFoldDB" id="A0A9D0ZX56"/>
<dbReference type="GO" id="GO:0070403">
    <property type="term" value="F:NAD+ binding"/>
    <property type="evidence" value="ECO:0007669"/>
    <property type="project" value="InterPro"/>
</dbReference>
<reference evidence="12" key="1">
    <citation type="submission" date="2020-10" db="EMBL/GenBank/DDBJ databases">
        <authorList>
            <person name="Gilroy R."/>
        </authorList>
    </citation>
    <scope>NUCLEOTIDE SEQUENCE</scope>
    <source>
        <strain evidence="12">ChiSjej3B21-11622</strain>
    </source>
</reference>
<sequence>MSDLTVGFIGLGLIGGSIARAIKYYYPNARILAHTRSSRTMDFAKKEQIIDEGYPAITDAFHDCDYLFLCAPVETNASYLPTIAPILKDGCILTDVGSTKGDIHQKVQEARLTHCFIGGHPMAGSEKTGIENSKRILLENAYYILTPEKDVPTEQVERFRKLVRSLKALPLVLSYEEHDYSTAAVSHLPHIIASSLVNLVHDSDTEKKTMKTIAAGGFKDITRIASSSPEMWEQICATNRDNILKVLDAYLGSLSSIRQFLADGDHDAIYRLFEESRDYRNSISDTAKGPLPKSYSIYCDMVDEAGGIAALATILATNGISIKNIGIVHNREFEEAVLHVEFYEEDAMRRAVSLLRRYRYVIYERN</sequence>
<dbReference type="GO" id="GO:0008977">
    <property type="term" value="F:prephenate dehydrogenase (NAD+) activity"/>
    <property type="evidence" value="ECO:0007669"/>
    <property type="project" value="UniProtKB-EC"/>
</dbReference>
<dbReference type="FunFam" id="3.40.50.720:FF:000208">
    <property type="entry name" value="Prephenate dehydrogenase"/>
    <property type="match status" value="1"/>
</dbReference>
<dbReference type="SUPFAM" id="SSF51735">
    <property type="entry name" value="NAD(P)-binding Rossmann-fold domains"/>
    <property type="match status" value="1"/>
</dbReference>
<dbReference type="Gene3D" id="3.30.70.260">
    <property type="match status" value="1"/>
</dbReference>
<dbReference type="InterPro" id="IPR050812">
    <property type="entry name" value="Preph/Arog_dehydrog"/>
</dbReference>
<dbReference type="InterPro" id="IPR046825">
    <property type="entry name" value="PDH_C"/>
</dbReference>
<evidence type="ECO:0000256" key="7">
    <source>
        <dbReference type="ARBA" id="ARBA00023002"/>
    </source>
</evidence>